<feature type="transmembrane region" description="Helical" evidence="1">
    <location>
        <begin position="162"/>
        <end position="190"/>
    </location>
</feature>
<feature type="transmembrane region" description="Helical" evidence="1">
    <location>
        <begin position="95"/>
        <end position="114"/>
    </location>
</feature>
<evidence type="ECO:0000313" key="2">
    <source>
        <dbReference type="EMBL" id="MBB4622355.1"/>
    </source>
</evidence>
<protein>
    <recommendedName>
        <fullName evidence="4">EpsG family protein</fullName>
    </recommendedName>
</protein>
<gene>
    <name evidence="2" type="ORF">GGQ57_002255</name>
</gene>
<accession>A0ABR6KLH0</accession>
<dbReference type="EMBL" id="JACHOC010000004">
    <property type="protein sequence ID" value="MBB4622355.1"/>
    <property type="molecule type" value="Genomic_DNA"/>
</dbReference>
<comment type="caution">
    <text evidence="2">The sequence shown here is derived from an EMBL/GenBank/DDBJ whole genome shotgun (WGS) entry which is preliminary data.</text>
</comment>
<evidence type="ECO:0000256" key="1">
    <source>
        <dbReference type="SAM" id="Phobius"/>
    </source>
</evidence>
<organism evidence="2 3">
    <name type="scientific">Parabacteroides faecis</name>
    <dbReference type="NCBI Taxonomy" id="1217282"/>
    <lineage>
        <taxon>Bacteria</taxon>
        <taxon>Pseudomonadati</taxon>
        <taxon>Bacteroidota</taxon>
        <taxon>Bacteroidia</taxon>
        <taxon>Bacteroidales</taxon>
        <taxon>Tannerellaceae</taxon>
        <taxon>Parabacteroides</taxon>
    </lineage>
</organism>
<proteinExistence type="predicted"/>
<dbReference type="RefSeq" id="WP_183670746.1">
    <property type="nucleotide sequence ID" value="NZ_BMPB01000013.1"/>
</dbReference>
<reference evidence="2 3" key="1">
    <citation type="submission" date="2020-08" db="EMBL/GenBank/DDBJ databases">
        <title>Genomic Encyclopedia of Type Strains, Phase IV (KMG-IV): sequencing the most valuable type-strain genomes for metagenomic binning, comparative biology and taxonomic classification.</title>
        <authorList>
            <person name="Goeker M."/>
        </authorList>
    </citation>
    <scope>NUCLEOTIDE SEQUENCE [LARGE SCALE GENOMIC DNA]</scope>
    <source>
        <strain evidence="2 3">DSM 102983</strain>
    </source>
</reference>
<name>A0ABR6KLH0_9BACT</name>
<dbReference type="Proteomes" id="UP000533637">
    <property type="component" value="Unassembled WGS sequence"/>
</dbReference>
<evidence type="ECO:0000313" key="3">
    <source>
        <dbReference type="Proteomes" id="UP000533637"/>
    </source>
</evidence>
<feature type="transmembrane region" description="Helical" evidence="1">
    <location>
        <begin position="196"/>
        <end position="215"/>
    </location>
</feature>
<keyword evidence="1" id="KW-1133">Transmembrane helix</keyword>
<feature type="transmembrane region" description="Helical" evidence="1">
    <location>
        <begin position="31"/>
        <end position="47"/>
    </location>
</feature>
<keyword evidence="1" id="KW-0812">Transmembrane</keyword>
<dbReference type="Pfam" id="PF14897">
    <property type="entry name" value="EpsG"/>
    <property type="match status" value="1"/>
</dbReference>
<dbReference type="InterPro" id="IPR049458">
    <property type="entry name" value="EpsG-like"/>
</dbReference>
<keyword evidence="1" id="KW-0472">Membrane</keyword>
<feature type="transmembrane region" description="Helical" evidence="1">
    <location>
        <begin position="282"/>
        <end position="300"/>
    </location>
</feature>
<keyword evidence="3" id="KW-1185">Reference proteome</keyword>
<feature type="transmembrane region" description="Helical" evidence="1">
    <location>
        <begin position="120"/>
        <end position="141"/>
    </location>
</feature>
<feature type="transmembrane region" description="Helical" evidence="1">
    <location>
        <begin position="330"/>
        <end position="351"/>
    </location>
</feature>
<evidence type="ECO:0008006" key="4">
    <source>
        <dbReference type="Google" id="ProtNLM"/>
    </source>
</evidence>
<sequence>MIYLLILFTILFFLYLSEIKGEKSWRIPGSYIIWILFVLVAGLRYRVGGDSLYYQDIYPSFPLFKDLRNYGLYENGYGPLWYLFCATTKAIDTRFFIMQIIHALIINTAMVFFFNKYSRHLLACLLLYYVFYFLYFNMEILRESLAISVFLFNMKNLIDKKWIRYTAGCVLSLGFHLSAVVLFFLPFLMMTLQKKYIKVSLTILFITITCLFYILQNKTDSLTFLPGILLIKMHSYGTREMNNLNGIINNSMPFICYLLIYLVHGRLIRKGSDQSGGNRQDLLFKVFLLFAFLGGFNEGIFRFTNYLTPLAITYSVNVIYDVTREKRKQLGIVVSCLGLFILFAHKSLYYYKDTSGLADHTRRYELWYPYESVFTNKEHYGRELIFYNATQNLIDLRNKK</sequence>
<feature type="transmembrane region" description="Helical" evidence="1">
    <location>
        <begin position="244"/>
        <end position="262"/>
    </location>
</feature>